<comment type="caution">
    <text evidence="1">The sequence shown here is derived from an EMBL/GenBank/DDBJ whole genome shotgun (WGS) entry which is preliminary data.</text>
</comment>
<dbReference type="EMBL" id="JADGMS010000002">
    <property type="protein sequence ID" value="KAF9688083.1"/>
    <property type="molecule type" value="Genomic_DNA"/>
</dbReference>
<proteinExistence type="predicted"/>
<evidence type="ECO:0000313" key="2">
    <source>
        <dbReference type="Proteomes" id="UP000657918"/>
    </source>
</evidence>
<sequence>MTRPHLLSIPLSLFYIYMRNMKPHNLSSDGSLPRDSKRTIGGRLKQAIDAASVSMNMAKNGAGKGNSTLLYSKEMEKRSWSYQAEDPIRTMMFLCSWGHT</sequence>
<reference evidence="1 2" key="1">
    <citation type="submission" date="2020-10" db="EMBL/GenBank/DDBJ databases">
        <title>Plant Genome Project.</title>
        <authorList>
            <person name="Zhang R.-G."/>
        </authorList>
    </citation>
    <scope>NUCLEOTIDE SEQUENCE [LARGE SCALE GENOMIC DNA]</scope>
    <source>
        <strain evidence="1">FAFU-HL-1</strain>
        <tissue evidence="1">Leaf</tissue>
    </source>
</reference>
<accession>A0A835TKG6</accession>
<dbReference type="OrthoDB" id="968650at2759"/>
<gene>
    <name evidence="1" type="ORF">SADUNF_Sadunf02G0160300</name>
</gene>
<keyword evidence="2" id="KW-1185">Reference proteome</keyword>
<name>A0A835TKG6_9ROSI</name>
<protein>
    <submittedName>
        <fullName evidence="1">Uncharacterized protein</fullName>
    </submittedName>
</protein>
<evidence type="ECO:0000313" key="1">
    <source>
        <dbReference type="EMBL" id="KAF9688083.1"/>
    </source>
</evidence>
<organism evidence="1 2">
    <name type="scientific">Salix dunnii</name>
    <dbReference type="NCBI Taxonomy" id="1413687"/>
    <lineage>
        <taxon>Eukaryota</taxon>
        <taxon>Viridiplantae</taxon>
        <taxon>Streptophyta</taxon>
        <taxon>Embryophyta</taxon>
        <taxon>Tracheophyta</taxon>
        <taxon>Spermatophyta</taxon>
        <taxon>Magnoliopsida</taxon>
        <taxon>eudicotyledons</taxon>
        <taxon>Gunneridae</taxon>
        <taxon>Pentapetalae</taxon>
        <taxon>rosids</taxon>
        <taxon>fabids</taxon>
        <taxon>Malpighiales</taxon>
        <taxon>Salicaceae</taxon>
        <taxon>Saliceae</taxon>
        <taxon>Salix</taxon>
    </lineage>
</organism>
<dbReference type="AlphaFoldDB" id="A0A835TKG6"/>
<dbReference type="Proteomes" id="UP000657918">
    <property type="component" value="Unassembled WGS sequence"/>
</dbReference>